<accession>A0A1I2AAC1</accession>
<keyword evidence="4" id="KW-0808">Transferase</keyword>
<feature type="domain" description="Glycosyltransferase 2-like" evidence="3">
    <location>
        <begin position="6"/>
        <end position="134"/>
    </location>
</feature>
<evidence type="ECO:0000313" key="4">
    <source>
        <dbReference type="EMBL" id="SFE41005.1"/>
    </source>
</evidence>
<dbReference type="Gene3D" id="3.40.50.2000">
    <property type="entry name" value="Glycogen Phosphorylase B"/>
    <property type="match status" value="2"/>
</dbReference>
<dbReference type="Proteomes" id="UP000198896">
    <property type="component" value="Unassembled WGS sequence"/>
</dbReference>
<dbReference type="AlphaFoldDB" id="A0A1I2AAC1"/>
<dbReference type="OrthoDB" id="1998046at2"/>
<gene>
    <name evidence="4" type="ORF">SAMN05216245_105115</name>
</gene>
<dbReference type="CDD" id="cd00761">
    <property type="entry name" value="Glyco_tranf_GTA_type"/>
    <property type="match status" value="1"/>
</dbReference>
<name>A0A1I2AAC1_9FIRM</name>
<dbReference type="Pfam" id="PF00535">
    <property type="entry name" value="Glycos_transf_2"/>
    <property type="match status" value="1"/>
</dbReference>
<keyword evidence="5" id="KW-1185">Reference proteome</keyword>
<protein>
    <submittedName>
        <fullName evidence="4">Glycosyltransferase involved in cell wall bisynthesis</fullName>
    </submittedName>
</protein>
<dbReference type="RefSeq" id="WP_093913294.1">
    <property type="nucleotide sequence ID" value="NZ_FONL01000005.1"/>
</dbReference>
<dbReference type="SUPFAM" id="SSF53756">
    <property type="entry name" value="UDP-Glycosyltransferase/glycogen phosphorylase"/>
    <property type="match status" value="1"/>
</dbReference>
<dbReference type="Pfam" id="PF00534">
    <property type="entry name" value="Glycos_transf_1"/>
    <property type="match status" value="1"/>
</dbReference>
<dbReference type="GO" id="GO:0016757">
    <property type="term" value="F:glycosyltransferase activity"/>
    <property type="evidence" value="ECO:0007669"/>
    <property type="project" value="InterPro"/>
</dbReference>
<evidence type="ECO:0000259" key="2">
    <source>
        <dbReference type="Pfam" id="PF00534"/>
    </source>
</evidence>
<dbReference type="STRING" id="1123323.SAMN05216245_105115"/>
<organism evidence="4 5">
    <name type="scientific">Succiniclasticum ruminis DSM 9236</name>
    <dbReference type="NCBI Taxonomy" id="1123323"/>
    <lineage>
        <taxon>Bacteria</taxon>
        <taxon>Bacillati</taxon>
        <taxon>Bacillota</taxon>
        <taxon>Negativicutes</taxon>
        <taxon>Acidaminococcales</taxon>
        <taxon>Acidaminococcaceae</taxon>
        <taxon>Succiniclasticum</taxon>
    </lineage>
</organism>
<evidence type="ECO:0000313" key="5">
    <source>
        <dbReference type="Proteomes" id="UP000198896"/>
    </source>
</evidence>
<proteinExistence type="predicted"/>
<evidence type="ECO:0000256" key="1">
    <source>
        <dbReference type="SAM" id="Coils"/>
    </source>
</evidence>
<sequence length="825" mass="95593">MLPKVSVIVPIFNKEKYLRNCLDILLSQSLQDIEIICVDDFSVDSSREILYEYAMKDNRIICVFHEENKSTSQTRKDGVLVSTGQYIMFVDGDDELYPDSCEKAYNAIEKYQTDIVHFNTTINNCAKVPQARIDMNKKLVQPFLGNLVTEDLIISCWKDRKFGFQIWNKIYNGQIVRKAFSEVEDGSFPKAQDLYAFFLIAFYSKTYYGIEDELYKYNFGLGVTGRDFIPLSNFRTLLTEKRVHEALTRFLEGKHEKEKYSEVLQGIYNGFLNECVVRWRDNLYDSAKSEGFELLTEVFGLEDVLCFLARTDWDPEVRIGELMKDVAFFRYKKRDKKKKTIAAYYRCIANGGAQHVVAMLCNRWAEMKDESGDYLYDVVLVTDVEPVADEYGLSKKVKRAFVPPFASSVKEHFRERYKAWVNIIQDFNIDIVVSSLWVDPVIYWDMLAIKGQKSKPAFIIHTQSFCAVPFEFQGNNATTQIYKYMICDGVVTLSECDKLFVSSFNNHVRYIDNPIAFKPQELPLSTYDENTLVWVGRISYEKQPLDAIKMMKFVVEKIPDAKLLLVGDGNETLNKQIRELIQQYELEANIDVIGFTLDVGAYYKRSSAMICTSKYEGFCLTIAEALAFGLPVISYDMPWLTFMQDGRGIITVPQKKYEILAQTVVELLSNKERIKELGKQGKQLITEIANENIEIEWEDFFENIPIAKEKDNEQDFARILFKYLTLYQYDGKIKAVNAEIQKVKRVDNELKKAKATLQNAQNKNKTLETNLKKETEENKKGKALLDKIKREKDFFAKELTNVKSGYSFRIGRIITWLPRKLTGRK</sequence>
<dbReference type="InterPro" id="IPR001296">
    <property type="entry name" value="Glyco_trans_1"/>
</dbReference>
<dbReference type="PANTHER" id="PTHR12526">
    <property type="entry name" value="GLYCOSYLTRANSFERASE"/>
    <property type="match status" value="1"/>
</dbReference>
<dbReference type="PANTHER" id="PTHR12526:SF630">
    <property type="entry name" value="GLYCOSYLTRANSFERASE"/>
    <property type="match status" value="1"/>
</dbReference>
<dbReference type="SUPFAM" id="SSF53448">
    <property type="entry name" value="Nucleotide-diphospho-sugar transferases"/>
    <property type="match status" value="1"/>
</dbReference>
<feature type="coiled-coil region" evidence="1">
    <location>
        <begin position="736"/>
        <end position="791"/>
    </location>
</feature>
<evidence type="ECO:0000259" key="3">
    <source>
        <dbReference type="Pfam" id="PF00535"/>
    </source>
</evidence>
<dbReference type="Gene3D" id="3.90.550.10">
    <property type="entry name" value="Spore Coat Polysaccharide Biosynthesis Protein SpsA, Chain A"/>
    <property type="match status" value="1"/>
</dbReference>
<dbReference type="EMBL" id="FONL01000005">
    <property type="protein sequence ID" value="SFE41005.1"/>
    <property type="molecule type" value="Genomic_DNA"/>
</dbReference>
<dbReference type="InterPro" id="IPR001173">
    <property type="entry name" value="Glyco_trans_2-like"/>
</dbReference>
<reference evidence="4 5" key="1">
    <citation type="submission" date="2016-10" db="EMBL/GenBank/DDBJ databases">
        <authorList>
            <person name="de Groot N.N."/>
        </authorList>
    </citation>
    <scope>NUCLEOTIDE SEQUENCE [LARGE SCALE GENOMIC DNA]</scope>
    <source>
        <strain evidence="4 5">DSM 9236</strain>
    </source>
</reference>
<keyword evidence="1" id="KW-0175">Coiled coil</keyword>
<dbReference type="InterPro" id="IPR029044">
    <property type="entry name" value="Nucleotide-diphossugar_trans"/>
</dbReference>
<feature type="domain" description="Glycosyl transferase family 1" evidence="2">
    <location>
        <begin position="528"/>
        <end position="683"/>
    </location>
</feature>